<dbReference type="AlphaFoldDB" id="A0A2H0RDX1"/>
<accession>A0A2H0RDX1</accession>
<evidence type="ECO:0000259" key="7">
    <source>
        <dbReference type="Pfam" id="PF07992"/>
    </source>
</evidence>
<dbReference type="Gene3D" id="3.50.50.60">
    <property type="entry name" value="FAD/NAD(P)-binding domain"/>
    <property type="match status" value="2"/>
</dbReference>
<reference evidence="8 9" key="1">
    <citation type="submission" date="2017-09" db="EMBL/GenBank/DDBJ databases">
        <title>Depth-based differentiation of microbial function through sediment-hosted aquifers and enrichment of novel symbionts in the deep terrestrial subsurface.</title>
        <authorList>
            <person name="Probst A.J."/>
            <person name="Ladd B."/>
            <person name="Jarett J.K."/>
            <person name="Geller-Mcgrath D.E."/>
            <person name="Sieber C.M."/>
            <person name="Emerson J.B."/>
            <person name="Anantharaman K."/>
            <person name="Thomas B.C."/>
            <person name="Malmstrom R."/>
            <person name="Stieglmeier M."/>
            <person name="Klingl A."/>
            <person name="Woyke T."/>
            <person name="Ryan C.M."/>
            <person name="Banfield J.F."/>
        </authorList>
    </citation>
    <scope>NUCLEOTIDE SEQUENCE [LARGE SCALE GENOMIC DNA]</scope>
    <source>
        <strain evidence="8">CG10_big_fil_rev_8_21_14_0_10_51_16</strain>
    </source>
</reference>
<proteinExistence type="predicted"/>
<dbReference type="PRINTS" id="PR00469">
    <property type="entry name" value="PNDRDTASEII"/>
</dbReference>
<dbReference type="SUPFAM" id="SSF51905">
    <property type="entry name" value="FAD/NAD(P)-binding domain"/>
    <property type="match status" value="1"/>
</dbReference>
<feature type="domain" description="FAD/NAD(P)-binding" evidence="7">
    <location>
        <begin position="13"/>
        <end position="306"/>
    </location>
</feature>
<name>A0A2H0RDX1_9BACT</name>
<evidence type="ECO:0000256" key="2">
    <source>
        <dbReference type="ARBA" id="ARBA00022827"/>
    </source>
</evidence>
<dbReference type="PRINTS" id="PR00368">
    <property type="entry name" value="FADPNR"/>
</dbReference>
<evidence type="ECO:0000313" key="9">
    <source>
        <dbReference type="Proteomes" id="UP000228767"/>
    </source>
</evidence>
<evidence type="ECO:0000313" key="8">
    <source>
        <dbReference type="EMBL" id="PIR44683.1"/>
    </source>
</evidence>
<sequence>MSPNNQPQKETVYDLLIVGSGAAGLSAAIYAGRYQMRTLIVEGEFGGETAKAGKIENYPGAPSIDGYDLMKTMKEQTLAVGAHYAEGWVTAISGTDACFTVQVKENEETEDGDNYYAKSVILAGGAERRHLDLPNEKELANKGVHYCVTCDGPLYGGKRVAVVGGGDASLKGVLLLAQYAEKIYLIARSTVKGEPINAEHVEALGDKVEILENTQVEEIVGTAKLEKLLLSKEHNGSKELIVDGLFVEIGAKPNVALGQSLGCELDRYGYLKADGMLATTVPGVFVAGDTVNLFGGFKQDITAAAMGSVAATGAYEYARQHSDKLCRVHWKPAPSAVK</sequence>
<evidence type="ECO:0000256" key="6">
    <source>
        <dbReference type="SAM" id="Phobius"/>
    </source>
</evidence>
<keyword evidence="6" id="KW-1133">Transmembrane helix</keyword>
<keyword evidence="5" id="KW-0676">Redox-active center</keyword>
<dbReference type="GO" id="GO:0016668">
    <property type="term" value="F:oxidoreductase activity, acting on a sulfur group of donors, NAD(P) as acceptor"/>
    <property type="evidence" value="ECO:0007669"/>
    <property type="project" value="UniProtKB-ARBA"/>
</dbReference>
<dbReference type="PROSITE" id="PS00573">
    <property type="entry name" value="PYRIDINE_REDOX_2"/>
    <property type="match status" value="1"/>
</dbReference>
<keyword evidence="6" id="KW-0472">Membrane</keyword>
<dbReference type="Pfam" id="PF07992">
    <property type="entry name" value="Pyr_redox_2"/>
    <property type="match status" value="1"/>
</dbReference>
<evidence type="ECO:0000256" key="1">
    <source>
        <dbReference type="ARBA" id="ARBA00022630"/>
    </source>
</evidence>
<dbReference type="Proteomes" id="UP000228767">
    <property type="component" value="Unassembled WGS sequence"/>
</dbReference>
<feature type="transmembrane region" description="Helical" evidence="6">
    <location>
        <begin position="12"/>
        <end position="31"/>
    </location>
</feature>
<keyword evidence="2" id="KW-0274">FAD</keyword>
<evidence type="ECO:0000256" key="3">
    <source>
        <dbReference type="ARBA" id="ARBA00023002"/>
    </source>
</evidence>
<evidence type="ECO:0000256" key="5">
    <source>
        <dbReference type="ARBA" id="ARBA00023284"/>
    </source>
</evidence>
<dbReference type="InterPro" id="IPR023753">
    <property type="entry name" value="FAD/NAD-binding_dom"/>
</dbReference>
<dbReference type="EMBL" id="PCYI01000021">
    <property type="protein sequence ID" value="PIR44683.1"/>
    <property type="molecule type" value="Genomic_DNA"/>
</dbReference>
<organism evidence="8 9">
    <name type="scientific">Candidatus Vogelbacteria bacterium CG10_big_fil_rev_8_21_14_0_10_51_16</name>
    <dbReference type="NCBI Taxonomy" id="1975045"/>
    <lineage>
        <taxon>Bacteria</taxon>
        <taxon>Candidatus Vogeliibacteriota</taxon>
    </lineage>
</organism>
<dbReference type="InterPro" id="IPR008255">
    <property type="entry name" value="Pyr_nucl-diS_OxRdtase_2_AS"/>
</dbReference>
<keyword evidence="4" id="KW-1015">Disulfide bond</keyword>
<keyword evidence="1" id="KW-0285">Flavoprotein</keyword>
<evidence type="ECO:0000256" key="4">
    <source>
        <dbReference type="ARBA" id="ARBA00023157"/>
    </source>
</evidence>
<dbReference type="PANTHER" id="PTHR48105">
    <property type="entry name" value="THIOREDOXIN REDUCTASE 1-RELATED-RELATED"/>
    <property type="match status" value="1"/>
</dbReference>
<protein>
    <submittedName>
        <fullName evidence="8">Thioredoxin reductase</fullName>
    </submittedName>
</protein>
<dbReference type="InterPro" id="IPR050097">
    <property type="entry name" value="Ferredoxin-NADP_redctase_2"/>
</dbReference>
<dbReference type="InterPro" id="IPR036188">
    <property type="entry name" value="FAD/NAD-bd_sf"/>
</dbReference>
<keyword evidence="3" id="KW-0560">Oxidoreductase</keyword>
<comment type="caution">
    <text evidence="8">The sequence shown here is derived from an EMBL/GenBank/DDBJ whole genome shotgun (WGS) entry which is preliminary data.</text>
</comment>
<gene>
    <name evidence="8" type="ORF">COV10_03245</name>
</gene>
<keyword evidence="6" id="KW-0812">Transmembrane</keyword>